<evidence type="ECO:0000256" key="1">
    <source>
        <dbReference type="ARBA" id="ARBA00022676"/>
    </source>
</evidence>
<evidence type="ECO:0000313" key="2">
    <source>
        <dbReference type="EMBL" id="KAK3030541.1"/>
    </source>
</evidence>
<gene>
    <name evidence="2" type="ORF">RJ639_039571</name>
</gene>
<dbReference type="Gene3D" id="3.40.50.2000">
    <property type="entry name" value="Glycogen Phosphorylase B"/>
    <property type="match status" value="2"/>
</dbReference>
<accession>A0AA89BFV4</accession>
<dbReference type="SUPFAM" id="SSF53756">
    <property type="entry name" value="UDP-Glycosyltransferase/glycogen phosphorylase"/>
    <property type="match status" value="1"/>
</dbReference>
<name>A0AA89BFV4_9ASTE</name>
<organism evidence="2 3">
    <name type="scientific">Escallonia herrerae</name>
    <dbReference type="NCBI Taxonomy" id="1293975"/>
    <lineage>
        <taxon>Eukaryota</taxon>
        <taxon>Viridiplantae</taxon>
        <taxon>Streptophyta</taxon>
        <taxon>Embryophyta</taxon>
        <taxon>Tracheophyta</taxon>
        <taxon>Spermatophyta</taxon>
        <taxon>Magnoliopsida</taxon>
        <taxon>eudicotyledons</taxon>
        <taxon>Gunneridae</taxon>
        <taxon>Pentapetalae</taxon>
        <taxon>asterids</taxon>
        <taxon>campanulids</taxon>
        <taxon>Escalloniales</taxon>
        <taxon>Escalloniaceae</taxon>
        <taxon>Escallonia</taxon>
    </lineage>
</organism>
<proteinExistence type="predicted"/>
<keyword evidence="3" id="KW-1185">Reference proteome</keyword>
<protein>
    <submittedName>
        <fullName evidence="2">Uncharacterized protein</fullName>
    </submittedName>
</protein>
<dbReference type="Proteomes" id="UP001188597">
    <property type="component" value="Unassembled WGS sequence"/>
</dbReference>
<keyword evidence="1" id="KW-0328">Glycosyltransferase</keyword>
<keyword evidence="1" id="KW-0808">Transferase</keyword>
<dbReference type="EMBL" id="JAVXUP010000336">
    <property type="protein sequence ID" value="KAK3030541.1"/>
    <property type="molecule type" value="Genomic_DNA"/>
</dbReference>
<comment type="caution">
    <text evidence="2">The sequence shown here is derived from an EMBL/GenBank/DDBJ whole genome shotgun (WGS) entry which is preliminary data.</text>
</comment>
<dbReference type="PANTHER" id="PTHR48046">
    <property type="entry name" value="UDP-GLYCOSYLTRANSFERASE 72E1"/>
    <property type="match status" value="1"/>
</dbReference>
<dbReference type="GO" id="GO:0016757">
    <property type="term" value="F:glycosyltransferase activity"/>
    <property type="evidence" value="ECO:0007669"/>
    <property type="project" value="UniProtKB-KW"/>
</dbReference>
<dbReference type="PANTHER" id="PTHR48046:SF4">
    <property type="entry name" value="GLYCOSYLTRANSFERASE"/>
    <property type="match status" value="1"/>
</dbReference>
<evidence type="ECO:0000313" key="3">
    <source>
        <dbReference type="Proteomes" id="UP001188597"/>
    </source>
</evidence>
<sequence length="183" mass="20346">MKPHVAFLSSPGMGHITPILELAERLALHHGFKVTFLSIPDMPDLTRLCTTVRHSLKSLRSTLLQLGLPKALVIDIFVTEAFDVCKDLSIPVYSFFTASTALLAFSLYLPKLDDEVEGEFVNLPEPVRVPGCKLICTEDLLEQGRNRKIDDYKCTCSTPADYPWPKEYSSTLGMTLNLTGFAP</sequence>
<dbReference type="AlphaFoldDB" id="A0AA89BFV4"/>
<reference evidence="2" key="1">
    <citation type="submission" date="2022-12" db="EMBL/GenBank/DDBJ databases">
        <title>Draft genome assemblies for two species of Escallonia (Escalloniales).</title>
        <authorList>
            <person name="Chanderbali A."/>
            <person name="Dervinis C."/>
            <person name="Anghel I."/>
            <person name="Soltis D."/>
            <person name="Soltis P."/>
            <person name="Zapata F."/>
        </authorList>
    </citation>
    <scope>NUCLEOTIDE SEQUENCE</scope>
    <source>
        <strain evidence="2">UCBG64.0493</strain>
        <tissue evidence="2">Leaf</tissue>
    </source>
</reference>